<feature type="region of interest" description="Disordered" evidence="1">
    <location>
        <begin position="43"/>
        <end position="70"/>
    </location>
</feature>
<evidence type="ECO:0000256" key="1">
    <source>
        <dbReference type="SAM" id="MobiDB-lite"/>
    </source>
</evidence>
<reference evidence="4" key="1">
    <citation type="journal article" date="2019" name="Int. J. Syst. Evol. Microbiol.">
        <title>The Global Catalogue of Microorganisms (GCM) 10K type strain sequencing project: providing services to taxonomists for standard genome sequencing and annotation.</title>
        <authorList>
            <consortium name="The Broad Institute Genomics Platform"/>
            <consortium name="The Broad Institute Genome Sequencing Center for Infectious Disease"/>
            <person name="Wu L."/>
            <person name="Ma J."/>
        </authorList>
    </citation>
    <scope>NUCLEOTIDE SEQUENCE [LARGE SCALE GENOMIC DNA]</scope>
    <source>
        <strain evidence="4">JCM 13250</strain>
    </source>
</reference>
<feature type="domain" description="SHOCT" evidence="2">
    <location>
        <begin position="76"/>
        <end position="102"/>
    </location>
</feature>
<accession>A0ABP4YKT0</accession>
<gene>
    <name evidence="3" type="ORF">GCM10009682_43250</name>
</gene>
<protein>
    <recommendedName>
        <fullName evidence="2">SHOCT domain-containing protein</fullName>
    </recommendedName>
</protein>
<dbReference type="InterPro" id="IPR018649">
    <property type="entry name" value="SHOCT"/>
</dbReference>
<evidence type="ECO:0000313" key="4">
    <source>
        <dbReference type="Proteomes" id="UP001500218"/>
    </source>
</evidence>
<keyword evidence="4" id="KW-1185">Reference proteome</keyword>
<comment type="caution">
    <text evidence="3">The sequence shown here is derived from an EMBL/GenBank/DDBJ whole genome shotgun (WGS) entry which is preliminary data.</text>
</comment>
<organism evidence="3 4">
    <name type="scientific">Luedemannella flava</name>
    <dbReference type="NCBI Taxonomy" id="349316"/>
    <lineage>
        <taxon>Bacteria</taxon>
        <taxon>Bacillati</taxon>
        <taxon>Actinomycetota</taxon>
        <taxon>Actinomycetes</taxon>
        <taxon>Micromonosporales</taxon>
        <taxon>Micromonosporaceae</taxon>
        <taxon>Luedemannella</taxon>
    </lineage>
</organism>
<name>A0ABP4YKT0_9ACTN</name>
<feature type="compositionally biased region" description="Low complexity" evidence="1">
    <location>
        <begin position="48"/>
        <end position="62"/>
    </location>
</feature>
<dbReference type="Pfam" id="PF09851">
    <property type="entry name" value="SHOCT"/>
    <property type="match status" value="1"/>
</dbReference>
<dbReference type="EMBL" id="BAAALT010000150">
    <property type="protein sequence ID" value="GAA1817786.1"/>
    <property type="molecule type" value="Genomic_DNA"/>
</dbReference>
<sequence>MVMLRRPVVVRRGPGLLGTVARTAVIAGTATATSNAITAHQQRRHAESAAAQQAAYEGYQASRPQPAAATGDLTAELGKLAALRESGALTEEEFAAAKARLLGT</sequence>
<evidence type="ECO:0000313" key="3">
    <source>
        <dbReference type="EMBL" id="GAA1817786.1"/>
    </source>
</evidence>
<evidence type="ECO:0000259" key="2">
    <source>
        <dbReference type="Pfam" id="PF09851"/>
    </source>
</evidence>
<proteinExistence type="predicted"/>
<dbReference type="Proteomes" id="UP001500218">
    <property type="component" value="Unassembled WGS sequence"/>
</dbReference>